<dbReference type="AlphaFoldDB" id="A0A7V3YNC6"/>
<comment type="caution">
    <text evidence="2">The sequence shown here is derived from an EMBL/GenBank/DDBJ whole genome shotgun (WGS) entry which is preliminary data.</text>
</comment>
<reference evidence="2" key="1">
    <citation type="journal article" date="2020" name="mSystems">
        <title>Genome- and Community-Level Interaction Insights into Carbon Utilization and Element Cycling Functions of Hydrothermarchaeota in Hydrothermal Sediment.</title>
        <authorList>
            <person name="Zhou Z."/>
            <person name="Liu Y."/>
            <person name="Xu W."/>
            <person name="Pan J."/>
            <person name="Luo Z.H."/>
            <person name="Li M."/>
        </authorList>
    </citation>
    <scope>NUCLEOTIDE SEQUENCE [LARGE SCALE GENOMIC DNA]</scope>
    <source>
        <strain evidence="2">SpSt-716</strain>
    </source>
</reference>
<organism evidence="2">
    <name type="scientific">Candidatus Caldatribacterium californiense</name>
    <dbReference type="NCBI Taxonomy" id="1454726"/>
    <lineage>
        <taxon>Bacteria</taxon>
        <taxon>Pseudomonadati</taxon>
        <taxon>Atribacterota</taxon>
        <taxon>Atribacteria</taxon>
        <taxon>Atribacterales</taxon>
        <taxon>Candidatus Caldatribacteriaceae</taxon>
        <taxon>Candidatus Caldatribacterium</taxon>
    </lineage>
</organism>
<dbReference type="EMBL" id="DTEN01000371">
    <property type="protein sequence ID" value="HGI75840.1"/>
    <property type="molecule type" value="Genomic_DNA"/>
</dbReference>
<feature type="transmembrane region" description="Helical" evidence="1">
    <location>
        <begin position="93"/>
        <end position="113"/>
    </location>
</feature>
<dbReference type="PANTHER" id="PTHR36111:SF2">
    <property type="entry name" value="INNER MEMBRANE PROTEIN"/>
    <property type="match status" value="1"/>
</dbReference>
<feature type="transmembrane region" description="Helical" evidence="1">
    <location>
        <begin position="31"/>
        <end position="49"/>
    </location>
</feature>
<protein>
    <submittedName>
        <fullName evidence="2">DUF554 domain-containing protein</fullName>
    </submittedName>
</protein>
<keyword evidence="1" id="KW-0812">Transmembrane</keyword>
<gene>
    <name evidence="2" type="ORF">ENU96_09230</name>
</gene>
<feature type="transmembrane region" description="Helical" evidence="1">
    <location>
        <begin position="133"/>
        <end position="159"/>
    </location>
</feature>
<name>A0A7V3YNC6_9BACT</name>
<evidence type="ECO:0000313" key="2">
    <source>
        <dbReference type="EMBL" id="HGI75840.1"/>
    </source>
</evidence>
<proteinExistence type="predicted"/>
<keyword evidence="1" id="KW-1133">Transmembrane helix</keyword>
<keyword evidence="1" id="KW-0472">Membrane</keyword>
<feature type="transmembrane region" description="Helical" evidence="1">
    <location>
        <begin position="179"/>
        <end position="199"/>
    </location>
</feature>
<dbReference type="Pfam" id="PF04474">
    <property type="entry name" value="DUF554"/>
    <property type="match status" value="1"/>
</dbReference>
<feature type="transmembrane region" description="Helical" evidence="1">
    <location>
        <begin position="54"/>
        <end position="73"/>
    </location>
</feature>
<evidence type="ECO:0000256" key="1">
    <source>
        <dbReference type="SAM" id="Phobius"/>
    </source>
</evidence>
<accession>A0A7V3YNC6</accession>
<dbReference type="PANTHER" id="PTHR36111">
    <property type="entry name" value="INNER MEMBRANE PROTEIN-RELATED"/>
    <property type="match status" value="1"/>
</dbReference>
<sequence>MGTLCNALAVVLGGLLGMVLRGKFPLRVQEALMHTLGLVCVPLGLSMALKGGKFLALLLSLVAGGALGELLQLEGRLEHFSRRLEERLKTGAGTFAPGFLAATLLFCIGPMTIMGSLEDGLGKVPQILYTKSLLDGVASIALAASLGVGVPFSALSILLVQGSITLLARFIAPSISEAFVQEMTATGGILILGIALNLLNLKKIRVANLLPSLGFVAIFIRIL</sequence>
<dbReference type="InterPro" id="IPR007563">
    <property type="entry name" value="DUF554"/>
</dbReference>